<feature type="domain" description="Arf-GAP" evidence="3">
    <location>
        <begin position="32"/>
        <end position="170"/>
    </location>
</feature>
<keyword evidence="1" id="KW-0862">Zinc</keyword>
<dbReference type="GO" id="GO:0005543">
    <property type="term" value="F:phospholipid binding"/>
    <property type="evidence" value="ECO:0007669"/>
    <property type="project" value="InterPro"/>
</dbReference>
<dbReference type="InterPro" id="IPR001164">
    <property type="entry name" value="ArfGAP_dom"/>
</dbReference>
<dbReference type="InterPro" id="IPR044518">
    <property type="entry name" value="ARF_GAP_AGD11/12/13"/>
</dbReference>
<evidence type="ECO:0000256" key="2">
    <source>
        <dbReference type="SAM" id="MobiDB-lite"/>
    </source>
</evidence>
<accession>A0A9N8DPN5</accession>
<feature type="compositionally biased region" description="Basic and acidic residues" evidence="2">
    <location>
        <begin position="220"/>
        <end position="231"/>
    </location>
</feature>
<dbReference type="Gene3D" id="1.10.220.150">
    <property type="entry name" value="Arf GTPase activating protein"/>
    <property type="match status" value="1"/>
</dbReference>
<keyword evidence="5" id="KW-1185">Reference proteome</keyword>
<dbReference type="PANTHER" id="PTHR46220">
    <property type="entry name" value="ADP-RIBOSYLATION FACTOR GTPASE-ACTIVATING PROTEIN AGD12"/>
    <property type="match status" value="1"/>
</dbReference>
<feature type="region of interest" description="Disordered" evidence="2">
    <location>
        <begin position="189"/>
        <end position="356"/>
    </location>
</feature>
<evidence type="ECO:0000256" key="1">
    <source>
        <dbReference type="PROSITE-ProRule" id="PRU00288"/>
    </source>
</evidence>
<protein>
    <recommendedName>
        <fullName evidence="3">Arf-GAP domain-containing protein</fullName>
    </recommendedName>
</protein>
<reference evidence="4" key="1">
    <citation type="submission" date="2020-06" db="EMBL/GenBank/DDBJ databases">
        <authorList>
            <consortium name="Plant Systems Biology data submission"/>
        </authorList>
    </citation>
    <scope>NUCLEOTIDE SEQUENCE</scope>
    <source>
        <strain evidence="4">D6</strain>
    </source>
</reference>
<organism evidence="4 5">
    <name type="scientific">Seminavis robusta</name>
    <dbReference type="NCBI Taxonomy" id="568900"/>
    <lineage>
        <taxon>Eukaryota</taxon>
        <taxon>Sar</taxon>
        <taxon>Stramenopiles</taxon>
        <taxon>Ochrophyta</taxon>
        <taxon>Bacillariophyta</taxon>
        <taxon>Bacillariophyceae</taxon>
        <taxon>Bacillariophycidae</taxon>
        <taxon>Naviculales</taxon>
        <taxon>Naviculaceae</taxon>
        <taxon>Seminavis</taxon>
    </lineage>
</organism>
<dbReference type="AlphaFoldDB" id="A0A9N8DPN5"/>
<feature type="compositionally biased region" description="Basic and acidic residues" evidence="2">
    <location>
        <begin position="308"/>
        <end position="317"/>
    </location>
</feature>
<feature type="compositionally biased region" description="Basic and acidic residues" evidence="2">
    <location>
        <begin position="242"/>
        <end position="258"/>
    </location>
</feature>
<dbReference type="SUPFAM" id="SSF57863">
    <property type="entry name" value="ArfGap/RecO-like zinc finger"/>
    <property type="match status" value="1"/>
</dbReference>
<dbReference type="InterPro" id="IPR038508">
    <property type="entry name" value="ArfGAP_dom_sf"/>
</dbReference>
<feature type="compositionally biased region" description="Basic residues" evidence="2">
    <location>
        <begin position="318"/>
        <end position="330"/>
    </location>
</feature>
<evidence type="ECO:0000313" key="4">
    <source>
        <dbReference type="EMBL" id="CAB9506452.1"/>
    </source>
</evidence>
<dbReference type="SMART" id="SM00105">
    <property type="entry name" value="ArfGap"/>
    <property type="match status" value="1"/>
</dbReference>
<dbReference type="EMBL" id="CAICTM010000266">
    <property type="protein sequence ID" value="CAB9506452.1"/>
    <property type="molecule type" value="Genomic_DNA"/>
</dbReference>
<evidence type="ECO:0000313" key="5">
    <source>
        <dbReference type="Proteomes" id="UP001153069"/>
    </source>
</evidence>
<dbReference type="InterPro" id="IPR037278">
    <property type="entry name" value="ARFGAP/RecO"/>
</dbReference>
<feature type="compositionally biased region" description="Basic and acidic residues" evidence="2">
    <location>
        <begin position="276"/>
        <end position="285"/>
    </location>
</feature>
<comment type="caution">
    <text evidence="4">The sequence shown here is derived from an EMBL/GenBank/DDBJ whole genome shotgun (WGS) entry which is preliminary data.</text>
</comment>
<evidence type="ECO:0000259" key="3">
    <source>
        <dbReference type="PROSITE" id="PS50115"/>
    </source>
</evidence>
<name>A0A9N8DPN5_9STRA</name>
<keyword evidence="1" id="KW-0479">Metal-binding</keyword>
<keyword evidence="1" id="KW-0863">Zinc-finger</keyword>
<sequence length="417" mass="48103">MVATRRQADNNTMLDHATMMITVADSAICAKINRMKQICKMKGNQTCADCPSKRPLGVSFLSRDKNKKMAAVLCCSQCIRHHKLGLGNQTRKIQYSRMIQEWTTENLDTLEYSGNKMVNELYEAKLSTTKDFDKNHVSHMAEKEWKRRDKFIKDKYQKGRYYKGPQEETKWSSEENMKRSSSLPLVLLADDESSSSSSSSHVSTMAPYHEQRQHQHRRESKAEDRREESRSRVRSILQRQRSRSEGYKARKREGADPRSHHKRSQIPSTISLQVDTPKKTAEKTSHSSRSHRSSLARSNNNHNHNHSRRQEALEGRASRRKQGALTRRRSRSEGRSEREKVSHELKSRSDSSLLGSSRRIRLSATMLINPDHSTGVPENFNKVNFDGPERYREALKQMVQPANTEAPVVRGSRRKES</sequence>
<dbReference type="Proteomes" id="UP001153069">
    <property type="component" value="Unassembled WGS sequence"/>
</dbReference>
<dbReference type="OrthoDB" id="73919at2759"/>
<dbReference type="PANTHER" id="PTHR46220:SF1">
    <property type="entry name" value="ADP-RIBOSYLATION FACTOR GTPASE-ACTIVATING PROTEIN AGD12"/>
    <property type="match status" value="1"/>
</dbReference>
<dbReference type="GO" id="GO:0008270">
    <property type="term" value="F:zinc ion binding"/>
    <property type="evidence" value="ECO:0007669"/>
    <property type="project" value="UniProtKB-KW"/>
</dbReference>
<feature type="compositionally biased region" description="Polar residues" evidence="2">
    <location>
        <begin position="265"/>
        <end position="274"/>
    </location>
</feature>
<proteinExistence type="predicted"/>
<feature type="compositionally biased region" description="Basic and acidic residues" evidence="2">
    <location>
        <begin position="331"/>
        <end position="349"/>
    </location>
</feature>
<gene>
    <name evidence="4" type="ORF">SEMRO_267_G103450.1</name>
</gene>
<dbReference type="PROSITE" id="PS50115">
    <property type="entry name" value="ARFGAP"/>
    <property type="match status" value="1"/>
</dbReference>
<dbReference type="GO" id="GO:0005096">
    <property type="term" value="F:GTPase activator activity"/>
    <property type="evidence" value="ECO:0007669"/>
    <property type="project" value="InterPro"/>
</dbReference>
<dbReference type="Pfam" id="PF01412">
    <property type="entry name" value="ArfGap"/>
    <property type="match status" value="1"/>
</dbReference>